<name>A0A7R9HQ17_9NEOP</name>
<dbReference type="AlphaFoldDB" id="A0A7R9HQ17"/>
<reference evidence="2" key="1">
    <citation type="submission" date="2020-11" db="EMBL/GenBank/DDBJ databases">
        <authorList>
            <person name="Tran Van P."/>
        </authorList>
    </citation>
    <scope>NUCLEOTIDE SEQUENCE</scope>
</reference>
<evidence type="ECO:0000313" key="2">
    <source>
        <dbReference type="EMBL" id="CAD7430972.1"/>
    </source>
</evidence>
<proteinExistence type="predicted"/>
<dbReference type="EMBL" id="OB794728">
    <property type="protein sequence ID" value="CAD7430972.1"/>
    <property type="molecule type" value="Genomic_DNA"/>
</dbReference>
<accession>A0A7R9HQ17</accession>
<protein>
    <submittedName>
        <fullName evidence="2">Uncharacterized protein</fullName>
    </submittedName>
</protein>
<organism evidence="2">
    <name type="scientific">Timema monikensis</name>
    <dbReference type="NCBI Taxonomy" id="170555"/>
    <lineage>
        <taxon>Eukaryota</taxon>
        <taxon>Metazoa</taxon>
        <taxon>Ecdysozoa</taxon>
        <taxon>Arthropoda</taxon>
        <taxon>Hexapoda</taxon>
        <taxon>Insecta</taxon>
        <taxon>Pterygota</taxon>
        <taxon>Neoptera</taxon>
        <taxon>Polyneoptera</taxon>
        <taxon>Phasmatodea</taxon>
        <taxon>Timematodea</taxon>
        <taxon>Timematoidea</taxon>
        <taxon>Timematidae</taxon>
        <taxon>Timema</taxon>
    </lineage>
</organism>
<evidence type="ECO:0000256" key="1">
    <source>
        <dbReference type="SAM" id="MobiDB-lite"/>
    </source>
</evidence>
<gene>
    <name evidence="2" type="ORF">TMSB3V08_LOCUS7717</name>
</gene>
<feature type="region of interest" description="Disordered" evidence="1">
    <location>
        <begin position="118"/>
        <end position="137"/>
    </location>
</feature>
<sequence>MYMFWREDGDFTLEKCYFRWLLLDIEPLPPQSEISSTSFITATTGKNSLVKGSWIRKEKPPPVHPTEIRTSISPSSAVELNTTSSLANYATEAGLNTLAQSVTELFLFNEAGQTGTTGALNSLPGSGSHLTNRPRESSLNFSTAHSFDENSCMCLLHRRPRPQVQQPLISLQEDTQVNMGGHYVTTLHHHIAHTTLRRHTHQVVDHGGELNNSVYSNPSSLSGHLQDKGSKYQSNLNEIDKSEQKSSVDSLGKGIHYEWPQGDSGLRGWSSWIPRRCDGLEKFVDLAGTSGRLHTCVDRPTAPRANQIDMHVSLFSHLEGRDVRRGNFGQVSNGVKRV</sequence>